<dbReference type="InterPro" id="IPR011598">
    <property type="entry name" value="bHLH_dom"/>
</dbReference>
<dbReference type="Proteomes" id="UP000241890">
    <property type="component" value="Unassembled WGS sequence"/>
</dbReference>
<dbReference type="GO" id="GO:0046983">
    <property type="term" value="F:protein dimerization activity"/>
    <property type="evidence" value="ECO:0007669"/>
    <property type="project" value="InterPro"/>
</dbReference>
<feature type="region of interest" description="Disordered" evidence="1">
    <location>
        <begin position="329"/>
        <end position="359"/>
    </location>
</feature>
<evidence type="ECO:0000256" key="1">
    <source>
        <dbReference type="SAM" id="MobiDB-lite"/>
    </source>
</evidence>
<organism evidence="3 4">
    <name type="scientific">Hondaea fermentalgiana</name>
    <dbReference type="NCBI Taxonomy" id="2315210"/>
    <lineage>
        <taxon>Eukaryota</taxon>
        <taxon>Sar</taxon>
        <taxon>Stramenopiles</taxon>
        <taxon>Bigyra</taxon>
        <taxon>Labyrinthulomycetes</taxon>
        <taxon>Thraustochytrida</taxon>
        <taxon>Thraustochytriidae</taxon>
        <taxon>Hondaea</taxon>
    </lineage>
</organism>
<accession>A0A2R5GST7</accession>
<dbReference type="SUPFAM" id="SSF47459">
    <property type="entry name" value="HLH, helix-loop-helix DNA-binding domain"/>
    <property type="match status" value="1"/>
</dbReference>
<feature type="compositionally biased region" description="Low complexity" evidence="1">
    <location>
        <begin position="473"/>
        <end position="487"/>
    </location>
</feature>
<feature type="region of interest" description="Disordered" evidence="1">
    <location>
        <begin position="160"/>
        <end position="252"/>
    </location>
</feature>
<dbReference type="InterPro" id="IPR036638">
    <property type="entry name" value="HLH_DNA-bd_sf"/>
</dbReference>
<feature type="compositionally biased region" description="Acidic residues" evidence="1">
    <location>
        <begin position="799"/>
        <end position="810"/>
    </location>
</feature>
<feature type="region of interest" description="Disordered" evidence="1">
    <location>
        <begin position="281"/>
        <end position="313"/>
    </location>
</feature>
<dbReference type="SMART" id="SM00353">
    <property type="entry name" value="HLH"/>
    <property type="match status" value="2"/>
</dbReference>
<dbReference type="InParanoid" id="A0A2R5GST7"/>
<dbReference type="PROSITE" id="PS50888">
    <property type="entry name" value="BHLH"/>
    <property type="match status" value="2"/>
</dbReference>
<dbReference type="Gene3D" id="4.10.280.10">
    <property type="entry name" value="Helix-loop-helix DNA-binding domain"/>
    <property type="match status" value="1"/>
</dbReference>
<feature type="compositionally biased region" description="Basic and acidic residues" evidence="1">
    <location>
        <begin position="39"/>
        <end position="49"/>
    </location>
</feature>
<feature type="compositionally biased region" description="Polar residues" evidence="1">
    <location>
        <begin position="622"/>
        <end position="634"/>
    </location>
</feature>
<feature type="compositionally biased region" description="Acidic residues" evidence="1">
    <location>
        <begin position="233"/>
        <end position="249"/>
    </location>
</feature>
<feature type="compositionally biased region" description="Polar residues" evidence="1">
    <location>
        <begin position="17"/>
        <end position="35"/>
    </location>
</feature>
<proteinExistence type="predicted"/>
<feature type="compositionally biased region" description="Gly residues" evidence="1">
    <location>
        <begin position="636"/>
        <end position="651"/>
    </location>
</feature>
<feature type="region of interest" description="Disordered" evidence="1">
    <location>
        <begin position="512"/>
        <end position="549"/>
    </location>
</feature>
<reference evidence="3 4" key="1">
    <citation type="submission" date="2017-12" db="EMBL/GenBank/DDBJ databases">
        <title>Sequencing, de novo assembly and annotation of complete genome of a new Thraustochytrid species, strain FCC1311.</title>
        <authorList>
            <person name="Sedici K."/>
            <person name="Godart F."/>
            <person name="Aiese Cigliano R."/>
            <person name="Sanseverino W."/>
            <person name="Barakat M."/>
            <person name="Ortet P."/>
            <person name="Marechal E."/>
            <person name="Cagnac O."/>
            <person name="Amato A."/>
        </authorList>
    </citation>
    <scope>NUCLEOTIDE SEQUENCE [LARGE SCALE GENOMIC DNA]</scope>
</reference>
<feature type="compositionally biased region" description="Low complexity" evidence="1">
    <location>
        <begin position="161"/>
        <end position="172"/>
    </location>
</feature>
<name>A0A2R5GST7_9STRA</name>
<feature type="compositionally biased region" description="Basic and acidic residues" evidence="1">
    <location>
        <begin position="179"/>
        <end position="196"/>
    </location>
</feature>
<evidence type="ECO:0000313" key="3">
    <source>
        <dbReference type="EMBL" id="GBG31441.1"/>
    </source>
</evidence>
<comment type="caution">
    <text evidence="3">The sequence shown here is derived from an EMBL/GenBank/DDBJ whole genome shotgun (WGS) entry which is preliminary data.</text>
</comment>
<feature type="compositionally biased region" description="Polar residues" evidence="1">
    <location>
        <begin position="329"/>
        <end position="357"/>
    </location>
</feature>
<keyword evidence="4" id="KW-1185">Reference proteome</keyword>
<sequence length="884" mass="93904">MADMSAGGKDDARDIVSSLSHSLQRSWPSDKNMLQSAKLEAEGRKMDTQQQEKRLMSGLLRKASMLCKPGGGVDPSHKSLMKNLVMNNDAAIVAALDASEAGNASELNTYLQLISVDDSALSGEQKSTLFRERKSMVDQFKRNIGTLARKRVKQENLSKMAGPGAVRGPAGPLNAAQSEFERRRIEQGLGSKRDRPGSMMALTSFPDSMRLRTVTEKGGPIHEGPQGRRNPEEQEEGGEGEEEDSDDDGPVMRVDVAPAHLLSQSQAVKKQPSSLSAFQLNAQKQQRGAPKAFPAPAPPSSMLSSAGEMNKQQGADTNQLLSRFLELQKSSGPINGGSQQRHAQTYGHQDNQHKASPNNLGLAALGSLASVASNSAPSSSPTTPNATETSSTSPTASGPNNNVFNLILMLQQKKEAIQEKQQAEFSQIMQALQDKTMDPQTLMHLVEHTKLKHEQETRELNEQLTNALYRNGAAPSASSSSLPSSSPHARHDVASTDPKTASLSALFSSLGANGPTAPSSTSSSSSSSASSPSSSPFGSQASHGAGIGLNGATNGDFGAGIGIPNSASSSMPGSSSLSPNAISTLLSRYAASTSAQSSGSPYGGPSSLSSNASNSSASSNNHPTAGTDPTSSYGQFGLGGSPSYSNGGGPAHGLSSTGLDQQAILRRLLSQQQQHQHSIQQGAGPGMMSSNYLASLGVPGLGGNDNVSSTGSPVADLVISRQREREARKQVKLEVRREKKSTRERQRRLVLNTKYDELCALLFDPVERESKDRASVLQTAIDFIHETEGTPVPDRVPGEDEIEEDDDDDQALPAGPNLTQEQKALRRRLKKSRREKQRRHNVNILSERLGTMLAVPEVKEKAVVLQTAIQRIAEKKGVNLPSSP</sequence>
<feature type="compositionally biased region" description="Low complexity" evidence="1">
    <location>
        <begin position="597"/>
        <end position="621"/>
    </location>
</feature>
<feature type="compositionally biased region" description="Low complexity" evidence="1">
    <location>
        <begin position="512"/>
        <end position="536"/>
    </location>
</feature>
<feature type="region of interest" description="Disordered" evidence="1">
    <location>
        <begin position="594"/>
        <end position="656"/>
    </location>
</feature>
<feature type="region of interest" description="Disordered" evidence="1">
    <location>
        <begin position="372"/>
        <end position="400"/>
    </location>
</feature>
<dbReference type="EMBL" id="BEYU01000097">
    <property type="protein sequence ID" value="GBG31441.1"/>
    <property type="molecule type" value="Genomic_DNA"/>
</dbReference>
<feature type="region of interest" description="Disordered" evidence="1">
    <location>
        <begin position="1"/>
        <end position="49"/>
    </location>
</feature>
<gene>
    <name evidence="3" type="ORF">FCC1311_076652</name>
</gene>
<evidence type="ECO:0000313" key="4">
    <source>
        <dbReference type="Proteomes" id="UP000241890"/>
    </source>
</evidence>
<feature type="domain" description="BHLH" evidence="2">
    <location>
        <begin position="826"/>
        <end position="875"/>
    </location>
</feature>
<feature type="domain" description="BHLH" evidence="2">
    <location>
        <begin position="735"/>
        <end position="787"/>
    </location>
</feature>
<evidence type="ECO:0000259" key="2">
    <source>
        <dbReference type="PROSITE" id="PS50888"/>
    </source>
</evidence>
<dbReference type="Pfam" id="PF00010">
    <property type="entry name" value="HLH"/>
    <property type="match status" value="1"/>
</dbReference>
<feature type="region of interest" description="Disordered" evidence="1">
    <location>
        <begin position="787"/>
        <end position="823"/>
    </location>
</feature>
<dbReference type="AlphaFoldDB" id="A0A2R5GST7"/>
<protein>
    <recommendedName>
        <fullName evidence="2">BHLH domain-containing protein</fullName>
    </recommendedName>
</protein>
<feature type="region of interest" description="Disordered" evidence="1">
    <location>
        <begin position="472"/>
        <end position="498"/>
    </location>
</feature>